<comment type="catalytic activity">
    <reaction evidence="1">
        <text>ATP + protein L-histidine = ADP + protein N-phospho-L-histidine.</text>
        <dbReference type="EC" id="2.7.13.3"/>
    </reaction>
</comment>
<evidence type="ECO:0000256" key="3">
    <source>
        <dbReference type="ARBA" id="ARBA00012438"/>
    </source>
</evidence>
<proteinExistence type="predicted"/>
<dbReference type="GO" id="GO:0000155">
    <property type="term" value="F:phosphorelay sensor kinase activity"/>
    <property type="evidence" value="ECO:0007669"/>
    <property type="project" value="InterPro"/>
</dbReference>
<evidence type="ECO:0000259" key="12">
    <source>
        <dbReference type="PROSITE" id="PS50109"/>
    </source>
</evidence>
<dbReference type="CDD" id="cd00082">
    <property type="entry name" value="HisKA"/>
    <property type="match status" value="1"/>
</dbReference>
<sequence>MRRAFSLRARVAAATALGAIIIVSLIGWYVAAAISRNNVLQLDRRLELASDVVVPRAQTFEMFLGFLGESEAFGITIRQNGTVRASTQPELPALGPGSTTVDVDGVPFRVYTADVPTRAGATVSIAVPLSEAQDITDDQQWQVLRAGVLAVGASTVLGWLLGGRAVRPLMRLTRDVAREPPVPPRRSTGVREADELAAAVADMLQRVEDARARTESALETARDFAAVSAHELRTPLTAMRTDIEVLRTLDLSDEQRQEILADLQRTQGRVETTLGALEKLASGELTTAAERVPMDAVDVADLVARDAARSVPGVAVRVEATEPVPLHGHPAGLRLALDNAVRNAARHGRASTVVIGVERTSTGARIVVDDDGTGIPEAERERVFGRFERGAGAAPGGSGLGLALVAQQAHLHGGTARMEESPLGGARVVLEVGEDPGSIRRSADR</sequence>
<dbReference type="Pfam" id="PF02518">
    <property type="entry name" value="HATPase_c"/>
    <property type="match status" value="1"/>
</dbReference>
<evidence type="ECO:0000256" key="10">
    <source>
        <dbReference type="ARBA" id="ARBA00023136"/>
    </source>
</evidence>
<accession>A0A1I0TZH5</accession>
<evidence type="ECO:0000256" key="2">
    <source>
        <dbReference type="ARBA" id="ARBA00004236"/>
    </source>
</evidence>
<gene>
    <name evidence="13" type="ORF">SAMN05444374_11162</name>
</gene>
<evidence type="ECO:0000256" key="7">
    <source>
        <dbReference type="ARBA" id="ARBA00022777"/>
    </source>
</evidence>
<dbReference type="InterPro" id="IPR003594">
    <property type="entry name" value="HATPase_dom"/>
</dbReference>
<evidence type="ECO:0000256" key="6">
    <source>
        <dbReference type="ARBA" id="ARBA00022692"/>
    </source>
</evidence>
<dbReference type="SUPFAM" id="SSF55874">
    <property type="entry name" value="ATPase domain of HSP90 chaperone/DNA topoisomerase II/histidine kinase"/>
    <property type="match status" value="1"/>
</dbReference>
<evidence type="ECO:0000256" key="1">
    <source>
        <dbReference type="ARBA" id="ARBA00000085"/>
    </source>
</evidence>
<keyword evidence="6 11" id="KW-0812">Transmembrane</keyword>
<keyword evidence="4" id="KW-0597">Phosphoprotein</keyword>
<comment type="subcellular location">
    <subcellularLocation>
        <location evidence="2">Cell membrane</location>
    </subcellularLocation>
</comment>
<dbReference type="PANTHER" id="PTHR45436">
    <property type="entry name" value="SENSOR HISTIDINE KINASE YKOH"/>
    <property type="match status" value="1"/>
</dbReference>
<keyword evidence="7 13" id="KW-0418">Kinase</keyword>
<keyword evidence="9" id="KW-0902">Two-component regulatory system</keyword>
<evidence type="ECO:0000256" key="5">
    <source>
        <dbReference type="ARBA" id="ARBA00022679"/>
    </source>
</evidence>
<dbReference type="InterPro" id="IPR005467">
    <property type="entry name" value="His_kinase_dom"/>
</dbReference>
<feature type="domain" description="Histidine kinase" evidence="12">
    <location>
        <begin position="227"/>
        <end position="436"/>
    </location>
</feature>
<protein>
    <recommendedName>
        <fullName evidence="3">histidine kinase</fullName>
        <ecNumber evidence="3">2.7.13.3</ecNumber>
    </recommendedName>
</protein>
<dbReference type="SUPFAM" id="SSF47384">
    <property type="entry name" value="Homodimeric domain of signal transducing histidine kinase"/>
    <property type="match status" value="1"/>
</dbReference>
<dbReference type="Pfam" id="PF00512">
    <property type="entry name" value="HisKA"/>
    <property type="match status" value="1"/>
</dbReference>
<name>A0A1I0TZH5_9NOCA</name>
<reference evidence="13 14" key="1">
    <citation type="submission" date="2016-10" db="EMBL/GenBank/DDBJ databases">
        <authorList>
            <person name="de Groot N.N."/>
        </authorList>
    </citation>
    <scope>NUCLEOTIDE SEQUENCE [LARGE SCALE GENOMIC DNA]</scope>
    <source>
        <strain evidence="13 14">DSM 44908</strain>
    </source>
</reference>
<evidence type="ECO:0000256" key="9">
    <source>
        <dbReference type="ARBA" id="ARBA00023012"/>
    </source>
</evidence>
<evidence type="ECO:0000256" key="4">
    <source>
        <dbReference type="ARBA" id="ARBA00022553"/>
    </source>
</evidence>
<dbReference type="SMART" id="SM00388">
    <property type="entry name" value="HisKA"/>
    <property type="match status" value="1"/>
</dbReference>
<evidence type="ECO:0000313" key="13">
    <source>
        <dbReference type="EMBL" id="SFA57047.1"/>
    </source>
</evidence>
<dbReference type="RefSeq" id="WP_082895155.1">
    <property type="nucleotide sequence ID" value="NZ_CP135915.1"/>
</dbReference>
<dbReference type="AlphaFoldDB" id="A0A1I0TZH5"/>
<dbReference type="PROSITE" id="PS50109">
    <property type="entry name" value="HIS_KIN"/>
    <property type="match status" value="1"/>
</dbReference>
<dbReference type="GO" id="GO:0005886">
    <property type="term" value="C:plasma membrane"/>
    <property type="evidence" value="ECO:0007669"/>
    <property type="project" value="UniProtKB-SubCell"/>
</dbReference>
<dbReference type="EMBL" id="FOJN01000011">
    <property type="protein sequence ID" value="SFA57047.1"/>
    <property type="molecule type" value="Genomic_DNA"/>
</dbReference>
<dbReference type="InterPro" id="IPR050428">
    <property type="entry name" value="TCS_sensor_his_kinase"/>
</dbReference>
<dbReference type="InterPro" id="IPR004358">
    <property type="entry name" value="Sig_transdc_His_kin-like_C"/>
</dbReference>
<keyword evidence="8 11" id="KW-1133">Transmembrane helix</keyword>
<organism evidence="13 14">
    <name type="scientific">Rhodococcoides kroppenstedtii</name>
    <dbReference type="NCBI Taxonomy" id="293050"/>
    <lineage>
        <taxon>Bacteria</taxon>
        <taxon>Bacillati</taxon>
        <taxon>Actinomycetota</taxon>
        <taxon>Actinomycetes</taxon>
        <taxon>Mycobacteriales</taxon>
        <taxon>Nocardiaceae</taxon>
        <taxon>Rhodococcoides</taxon>
    </lineage>
</organism>
<keyword evidence="10 11" id="KW-0472">Membrane</keyword>
<dbReference type="PANTHER" id="PTHR45436:SF5">
    <property type="entry name" value="SENSOR HISTIDINE KINASE TRCS"/>
    <property type="match status" value="1"/>
</dbReference>
<evidence type="ECO:0000256" key="11">
    <source>
        <dbReference type="SAM" id="Phobius"/>
    </source>
</evidence>
<dbReference type="Gene3D" id="3.30.565.10">
    <property type="entry name" value="Histidine kinase-like ATPase, C-terminal domain"/>
    <property type="match status" value="1"/>
</dbReference>
<dbReference type="GeneID" id="85486637"/>
<keyword evidence="5" id="KW-0808">Transferase</keyword>
<evidence type="ECO:0000313" key="14">
    <source>
        <dbReference type="Proteomes" id="UP000182054"/>
    </source>
</evidence>
<dbReference type="Proteomes" id="UP000182054">
    <property type="component" value="Unassembled WGS sequence"/>
</dbReference>
<dbReference type="CDD" id="cd00075">
    <property type="entry name" value="HATPase"/>
    <property type="match status" value="1"/>
</dbReference>
<dbReference type="InterPro" id="IPR036890">
    <property type="entry name" value="HATPase_C_sf"/>
</dbReference>
<evidence type="ECO:0000256" key="8">
    <source>
        <dbReference type="ARBA" id="ARBA00022989"/>
    </source>
</evidence>
<dbReference type="OrthoDB" id="5241347at2"/>
<feature type="transmembrane region" description="Helical" evidence="11">
    <location>
        <begin position="12"/>
        <end position="31"/>
    </location>
</feature>
<dbReference type="InterPro" id="IPR003661">
    <property type="entry name" value="HisK_dim/P_dom"/>
</dbReference>
<dbReference type="SMART" id="SM00387">
    <property type="entry name" value="HATPase_c"/>
    <property type="match status" value="1"/>
</dbReference>
<dbReference type="InterPro" id="IPR036097">
    <property type="entry name" value="HisK_dim/P_sf"/>
</dbReference>
<dbReference type="PRINTS" id="PR00344">
    <property type="entry name" value="BCTRLSENSOR"/>
</dbReference>
<dbReference type="Gene3D" id="1.10.287.130">
    <property type="match status" value="1"/>
</dbReference>
<dbReference type="EC" id="2.7.13.3" evidence="3"/>